<evidence type="ECO:0000313" key="1">
    <source>
        <dbReference type="EMBL" id="AXG67344.1"/>
    </source>
</evidence>
<sequence length="191" mass="22228">MEQIDMFDTQGAHEISEYTELDSDRLHPSVVTRNDRRVIAAFGQPVLSDEYLAKYPSMRPGKLKFRKKLVVIHEFVLVTHDKLKASLLKKQGDVRRMSNADPQYLINVYNHTEKVALFLRDFEDFMSHFMNALHLFTVATVYDGRLLVFAENGDPLVTSEETLAMLTEIEHFINKSKVYRVYSQHAIYRTI</sequence>
<keyword evidence="2" id="KW-1185">Reference proteome</keyword>
<reference evidence="1 2" key="1">
    <citation type="journal article" date="2018" name="Front. Microbiol.">
        <title>Jumbo Bacteriophages Are Represented Within an Increasing Diversity of Environmental Viruses Infecting the Emerging Phytopathogen, Dickeya solani.</title>
        <authorList>
            <person name="Day A.W."/>
            <person name="Ahn J."/>
            <person name="Salmond G.P.C."/>
        </authorList>
    </citation>
    <scope>NUCLEOTIDE SEQUENCE [LARGE SCALE GENOMIC DNA]</scope>
</reference>
<dbReference type="Proteomes" id="UP000262440">
    <property type="component" value="Segment"/>
</dbReference>
<organism evidence="1 2">
    <name type="scientific">Dickeya phage vB_DsoM_AD1</name>
    <dbReference type="NCBI Taxonomy" id="2283029"/>
    <lineage>
        <taxon>Viruses</taxon>
        <taxon>Duplodnaviria</taxon>
        <taxon>Heunggongvirae</taxon>
        <taxon>Uroviricota</taxon>
        <taxon>Caudoviricetes</taxon>
        <taxon>Alexandravirus</taxon>
        <taxon>Alexandravirus AD1</taxon>
    </lineage>
</organism>
<gene>
    <name evidence="1" type="ORF">AD1_300</name>
</gene>
<proteinExistence type="predicted"/>
<evidence type="ECO:0000313" key="2">
    <source>
        <dbReference type="Proteomes" id="UP000262440"/>
    </source>
</evidence>
<protein>
    <submittedName>
        <fullName evidence="1">Uncharacterized protein</fullName>
    </submittedName>
</protein>
<name>A0A384ZYM8_9CAUD</name>
<dbReference type="EMBL" id="MH460463">
    <property type="protein sequence ID" value="AXG67344.1"/>
    <property type="molecule type" value="Genomic_DNA"/>
</dbReference>
<accession>A0A384ZYM8</accession>